<dbReference type="SUPFAM" id="SSF51658">
    <property type="entry name" value="Xylose isomerase-like"/>
    <property type="match status" value="1"/>
</dbReference>
<dbReference type="Proteomes" id="UP000799767">
    <property type="component" value="Unassembled WGS sequence"/>
</dbReference>
<organism evidence="2 3">
    <name type="scientific">Neohortaea acidophila</name>
    <dbReference type="NCBI Taxonomy" id="245834"/>
    <lineage>
        <taxon>Eukaryota</taxon>
        <taxon>Fungi</taxon>
        <taxon>Dikarya</taxon>
        <taxon>Ascomycota</taxon>
        <taxon>Pezizomycotina</taxon>
        <taxon>Dothideomycetes</taxon>
        <taxon>Dothideomycetidae</taxon>
        <taxon>Mycosphaerellales</taxon>
        <taxon>Teratosphaeriaceae</taxon>
        <taxon>Neohortaea</taxon>
    </lineage>
</organism>
<sequence length="353" mass="39755">MSFRPAISSHSLGRAWAHDLISKLDQAARVGLDIELFFEDLEYFSHSIPGDSPAERQLLAAKRIRSLCNERSVSIVCLQPFMHYEGLRDRELHCERVDEFKHWIRLAKILDTRIISVPSTTLSREEASGDIDLIVGDLREIADLAASSGVSVAYEALAWGTHVDTWEAAWNVVQKVDRPNFGICLDTFNMAARVYADPTAPSRKTHNAEQAMRKSLQRLVEQVDVDKVLYVQVVDGALLAEPLIEGHAYYRQEQPPRMSWSRNCRLFYGEEPLGGYLPVRAILDAILTGLGFKGWVSAELFNVSLTEHSAAVPQEHADRAWQSFDRIRNDFTAASHVQSPCREIADQVARAQL</sequence>
<feature type="domain" description="Xylose isomerase-like TIM barrel" evidence="1">
    <location>
        <begin position="25"/>
        <end position="308"/>
    </location>
</feature>
<protein>
    <submittedName>
        <fullName evidence="2">3-dehydroshikimate dehydratase</fullName>
    </submittedName>
</protein>
<dbReference type="Pfam" id="PF01261">
    <property type="entry name" value="AP_endonuc_2"/>
    <property type="match status" value="1"/>
</dbReference>
<dbReference type="AlphaFoldDB" id="A0A6A6Q6K1"/>
<dbReference type="InterPro" id="IPR013022">
    <property type="entry name" value="Xyl_isomerase-like_TIM-brl"/>
</dbReference>
<reference evidence="2" key="1">
    <citation type="journal article" date="2020" name="Stud. Mycol.">
        <title>101 Dothideomycetes genomes: a test case for predicting lifestyles and emergence of pathogens.</title>
        <authorList>
            <person name="Haridas S."/>
            <person name="Albert R."/>
            <person name="Binder M."/>
            <person name="Bloem J."/>
            <person name="Labutti K."/>
            <person name="Salamov A."/>
            <person name="Andreopoulos B."/>
            <person name="Baker S."/>
            <person name="Barry K."/>
            <person name="Bills G."/>
            <person name="Bluhm B."/>
            <person name="Cannon C."/>
            <person name="Castanera R."/>
            <person name="Culley D."/>
            <person name="Daum C."/>
            <person name="Ezra D."/>
            <person name="Gonzalez J."/>
            <person name="Henrissat B."/>
            <person name="Kuo A."/>
            <person name="Liang C."/>
            <person name="Lipzen A."/>
            <person name="Lutzoni F."/>
            <person name="Magnuson J."/>
            <person name="Mondo S."/>
            <person name="Nolan M."/>
            <person name="Ohm R."/>
            <person name="Pangilinan J."/>
            <person name="Park H.-J."/>
            <person name="Ramirez L."/>
            <person name="Alfaro M."/>
            <person name="Sun H."/>
            <person name="Tritt A."/>
            <person name="Yoshinaga Y."/>
            <person name="Zwiers L.-H."/>
            <person name="Turgeon B."/>
            <person name="Goodwin S."/>
            <person name="Spatafora J."/>
            <person name="Crous P."/>
            <person name="Grigoriev I."/>
        </authorList>
    </citation>
    <scope>NUCLEOTIDE SEQUENCE</scope>
    <source>
        <strain evidence="2">CBS 113389</strain>
    </source>
</reference>
<dbReference type="PANTHER" id="PTHR12110">
    <property type="entry name" value="HYDROXYPYRUVATE ISOMERASE"/>
    <property type="match status" value="1"/>
</dbReference>
<dbReference type="OrthoDB" id="5360893at2759"/>
<dbReference type="Gene3D" id="3.20.20.150">
    <property type="entry name" value="Divalent-metal-dependent TIM barrel enzymes"/>
    <property type="match status" value="1"/>
</dbReference>
<evidence type="ECO:0000313" key="2">
    <source>
        <dbReference type="EMBL" id="KAF2487912.1"/>
    </source>
</evidence>
<gene>
    <name evidence="2" type="ORF">BDY17DRAFT_320423</name>
</gene>
<evidence type="ECO:0000313" key="3">
    <source>
        <dbReference type="Proteomes" id="UP000799767"/>
    </source>
</evidence>
<accession>A0A6A6Q6K1</accession>
<dbReference type="EMBL" id="MU001631">
    <property type="protein sequence ID" value="KAF2487912.1"/>
    <property type="molecule type" value="Genomic_DNA"/>
</dbReference>
<dbReference type="InterPro" id="IPR050312">
    <property type="entry name" value="IolE/XylAMocC-like"/>
</dbReference>
<dbReference type="RefSeq" id="XP_033594481.1">
    <property type="nucleotide sequence ID" value="XM_033736453.1"/>
</dbReference>
<dbReference type="InterPro" id="IPR036237">
    <property type="entry name" value="Xyl_isomerase-like_sf"/>
</dbReference>
<name>A0A6A6Q6K1_9PEZI</name>
<dbReference type="GeneID" id="54477455"/>
<keyword evidence="3" id="KW-1185">Reference proteome</keyword>
<proteinExistence type="predicted"/>
<dbReference type="PANTHER" id="PTHR12110:SF21">
    <property type="entry name" value="XYLOSE ISOMERASE-LIKE TIM BARREL DOMAIN-CONTAINING PROTEIN"/>
    <property type="match status" value="1"/>
</dbReference>
<evidence type="ECO:0000259" key="1">
    <source>
        <dbReference type="Pfam" id="PF01261"/>
    </source>
</evidence>